<comment type="caution">
    <text evidence="1">The sequence shown here is derived from an EMBL/GenBank/DDBJ whole genome shotgun (WGS) entry which is preliminary data.</text>
</comment>
<organism evidence="1 2">
    <name type="scientific">Senna tora</name>
    <dbReference type="NCBI Taxonomy" id="362788"/>
    <lineage>
        <taxon>Eukaryota</taxon>
        <taxon>Viridiplantae</taxon>
        <taxon>Streptophyta</taxon>
        <taxon>Embryophyta</taxon>
        <taxon>Tracheophyta</taxon>
        <taxon>Spermatophyta</taxon>
        <taxon>Magnoliopsida</taxon>
        <taxon>eudicotyledons</taxon>
        <taxon>Gunneridae</taxon>
        <taxon>Pentapetalae</taxon>
        <taxon>rosids</taxon>
        <taxon>fabids</taxon>
        <taxon>Fabales</taxon>
        <taxon>Fabaceae</taxon>
        <taxon>Caesalpinioideae</taxon>
        <taxon>Cassia clade</taxon>
        <taxon>Senna</taxon>
    </lineage>
</organism>
<protein>
    <submittedName>
        <fullName evidence="1">Uncharacterized protein</fullName>
    </submittedName>
</protein>
<sequence>MFNFTSCRIEFHTSNSPSLPLPINPYILLRELPIRQHRRQQVLRLRRDQREARHPSSRRHHLVVVRIYGAHPEAREAQVLGEAVHNVDSLRVLVAAGLEDLRHAGELARGEGGTRVDLVGYQMDVLHASYLRVEGLRVLIRRLHRVRSDLEVVGAVAVDWDYFHPGSPTQGVGTSKASPGLARMKVKSSLAAVAPAVRTILSGWKVARPPLICCMKEAIAVRKDLRPW</sequence>
<evidence type="ECO:0000313" key="2">
    <source>
        <dbReference type="Proteomes" id="UP000634136"/>
    </source>
</evidence>
<name>A0A834TEE7_9FABA</name>
<gene>
    <name evidence="1" type="ORF">G2W53_025171</name>
</gene>
<reference evidence="1" key="1">
    <citation type="submission" date="2020-09" db="EMBL/GenBank/DDBJ databases">
        <title>Genome-Enabled Discovery of Anthraquinone Biosynthesis in Senna tora.</title>
        <authorList>
            <person name="Kang S.-H."/>
            <person name="Pandey R.P."/>
            <person name="Lee C.-M."/>
            <person name="Sim J.-S."/>
            <person name="Jeong J.-T."/>
            <person name="Choi B.-S."/>
            <person name="Jung M."/>
            <person name="Ginzburg D."/>
            <person name="Zhao K."/>
            <person name="Won S.Y."/>
            <person name="Oh T.-J."/>
            <person name="Yu Y."/>
            <person name="Kim N.-H."/>
            <person name="Lee O.R."/>
            <person name="Lee T.-H."/>
            <person name="Bashyal P."/>
            <person name="Kim T.-S."/>
            <person name="Lee W.-H."/>
            <person name="Kawkins C."/>
            <person name="Kim C.-K."/>
            <person name="Kim J.S."/>
            <person name="Ahn B.O."/>
            <person name="Rhee S.Y."/>
            <person name="Sohng J.K."/>
        </authorList>
    </citation>
    <scope>NUCLEOTIDE SEQUENCE</scope>
    <source>
        <tissue evidence="1">Leaf</tissue>
    </source>
</reference>
<dbReference type="EMBL" id="JAAIUW010000008">
    <property type="protein sequence ID" value="KAF7819716.1"/>
    <property type="molecule type" value="Genomic_DNA"/>
</dbReference>
<accession>A0A834TEE7</accession>
<evidence type="ECO:0000313" key="1">
    <source>
        <dbReference type="EMBL" id="KAF7819716.1"/>
    </source>
</evidence>
<proteinExistence type="predicted"/>
<keyword evidence="2" id="KW-1185">Reference proteome</keyword>
<dbReference type="AlphaFoldDB" id="A0A834TEE7"/>
<dbReference type="Proteomes" id="UP000634136">
    <property type="component" value="Unassembled WGS sequence"/>
</dbReference>